<dbReference type="OrthoDB" id="206018at2157"/>
<proteinExistence type="predicted"/>
<evidence type="ECO:0000313" key="2">
    <source>
        <dbReference type="EMBL" id="MXV62269.1"/>
    </source>
</evidence>
<reference evidence="2 3" key="1">
    <citation type="submission" date="2020-01" db="EMBL/GenBank/DDBJ databases">
        <title>Natronorubrum sp. JWXQ-INN 674 isolated from Inner Mongolia Autonomous Region of China.</title>
        <authorList>
            <person name="Xue Q."/>
        </authorList>
    </citation>
    <scope>NUCLEOTIDE SEQUENCE [LARGE SCALE GENOMIC DNA]</scope>
    <source>
        <strain evidence="2 3">JWXQ-INN-674</strain>
    </source>
</reference>
<gene>
    <name evidence="2" type="ORF">GS429_09375</name>
</gene>
<dbReference type="Proteomes" id="UP000434101">
    <property type="component" value="Unassembled WGS sequence"/>
</dbReference>
<sequence length="221" mass="24710">MTANRRSATRRKLLATSGSIALAGLAGCVGGNEDDDGNGDDDDDHGHDDDHDHDDDDDHLHVEEFHLLDRDHDEDVIAYVHGDHWDHGPLMVPEGDYVSVGAYVEDDDGHEIELGDGLELEAEEDGNDILEIDSHGDHLHIEGTEEGFSDLIFHLVEDGEVVYETPDGHPLEVEVGDGEQEYTDPDDGHDHDHDDDHDHDHDDDHDHDHDDDHDHDHDDDH</sequence>
<evidence type="ECO:0000256" key="1">
    <source>
        <dbReference type="SAM" id="MobiDB-lite"/>
    </source>
</evidence>
<protein>
    <recommendedName>
        <fullName evidence="4">Zinc transport system substrate-binding protein</fullName>
    </recommendedName>
</protein>
<name>A0A6B0VP05_9EURY</name>
<comment type="caution">
    <text evidence="2">The sequence shown here is derived from an EMBL/GenBank/DDBJ whole genome shotgun (WGS) entry which is preliminary data.</text>
</comment>
<organism evidence="2 3">
    <name type="scientific">Natronorubrum halalkaliphilum</name>
    <dbReference type="NCBI Taxonomy" id="2691917"/>
    <lineage>
        <taxon>Archaea</taxon>
        <taxon>Methanobacteriati</taxon>
        <taxon>Methanobacteriota</taxon>
        <taxon>Stenosarchaea group</taxon>
        <taxon>Halobacteria</taxon>
        <taxon>Halobacteriales</taxon>
        <taxon>Natrialbaceae</taxon>
        <taxon>Natronorubrum</taxon>
    </lineage>
</organism>
<evidence type="ECO:0000313" key="3">
    <source>
        <dbReference type="Proteomes" id="UP000434101"/>
    </source>
</evidence>
<feature type="compositionally biased region" description="Acidic residues" evidence="1">
    <location>
        <begin position="32"/>
        <end position="43"/>
    </location>
</feature>
<dbReference type="AlphaFoldDB" id="A0A6B0VP05"/>
<dbReference type="EMBL" id="WUYX01000029">
    <property type="protein sequence ID" value="MXV62269.1"/>
    <property type="molecule type" value="Genomic_DNA"/>
</dbReference>
<feature type="compositionally biased region" description="Basic and acidic residues" evidence="1">
    <location>
        <begin position="186"/>
        <end position="221"/>
    </location>
</feature>
<feature type="region of interest" description="Disordered" evidence="1">
    <location>
        <begin position="166"/>
        <end position="221"/>
    </location>
</feature>
<feature type="region of interest" description="Disordered" evidence="1">
    <location>
        <begin position="26"/>
        <end position="58"/>
    </location>
</feature>
<evidence type="ECO:0008006" key="4">
    <source>
        <dbReference type="Google" id="ProtNLM"/>
    </source>
</evidence>
<feature type="compositionally biased region" description="Acidic residues" evidence="1">
    <location>
        <begin position="174"/>
        <end position="185"/>
    </location>
</feature>
<dbReference type="PROSITE" id="PS51257">
    <property type="entry name" value="PROKAR_LIPOPROTEIN"/>
    <property type="match status" value="1"/>
</dbReference>
<keyword evidence="3" id="KW-1185">Reference proteome</keyword>
<accession>A0A6B0VP05</accession>